<evidence type="ECO:0000313" key="1">
    <source>
        <dbReference type="EMBL" id="VDO62150.1"/>
    </source>
</evidence>
<dbReference type="Proteomes" id="UP000277204">
    <property type="component" value="Unassembled WGS sequence"/>
</dbReference>
<protein>
    <submittedName>
        <fullName evidence="1">Uncharacterized protein</fullName>
    </submittedName>
</protein>
<organism evidence="1 2">
    <name type="scientific">Schistosoma margrebowiei</name>
    <dbReference type="NCBI Taxonomy" id="48269"/>
    <lineage>
        <taxon>Eukaryota</taxon>
        <taxon>Metazoa</taxon>
        <taxon>Spiralia</taxon>
        <taxon>Lophotrochozoa</taxon>
        <taxon>Platyhelminthes</taxon>
        <taxon>Trematoda</taxon>
        <taxon>Digenea</taxon>
        <taxon>Strigeidida</taxon>
        <taxon>Schistosomatoidea</taxon>
        <taxon>Schistosomatidae</taxon>
        <taxon>Schistosoma</taxon>
    </lineage>
</organism>
<evidence type="ECO:0000313" key="2">
    <source>
        <dbReference type="Proteomes" id="UP000277204"/>
    </source>
</evidence>
<keyword evidence="2" id="KW-1185">Reference proteome</keyword>
<reference evidence="1 2" key="1">
    <citation type="submission" date="2018-11" db="EMBL/GenBank/DDBJ databases">
        <authorList>
            <consortium name="Pathogen Informatics"/>
        </authorList>
    </citation>
    <scope>NUCLEOTIDE SEQUENCE [LARGE SCALE GENOMIC DNA]</scope>
    <source>
        <strain evidence="1 2">Zambia</strain>
    </source>
</reference>
<gene>
    <name evidence="1" type="ORF">SMRZ_LOCUS4554</name>
</gene>
<dbReference type="EMBL" id="UZAI01001458">
    <property type="protein sequence ID" value="VDO62150.1"/>
    <property type="molecule type" value="Genomic_DNA"/>
</dbReference>
<name>A0A183LL79_9TREM</name>
<accession>A0A183LL79</accession>
<sequence>MAIRQIKSGRAEGGDIMRVEDLKIVKVSTTFPRLKNIWNLKQLSTNIKVGIFNTNVKIVLLYGTETCKTTTIIIKKIQVFINSYIRKILNIRCPDIITSSLLWERTNQLPAEEGIRKIRWKWIRHTLWKSPNRIMRQALT</sequence>
<dbReference type="InterPro" id="IPR045609">
    <property type="entry name" value="DUF6451"/>
</dbReference>
<proteinExistence type="predicted"/>
<dbReference type="Pfam" id="PF20049">
    <property type="entry name" value="DUF6451"/>
    <property type="match status" value="1"/>
</dbReference>
<dbReference type="AlphaFoldDB" id="A0A183LL79"/>